<feature type="chain" id="PRO_5020891887" evidence="1">
    <location>
        <begin position="19"/>
        <end position="421"/>
    </location>
</feature>
<evidence type="ECO:0000313" key="3">
    <source>
        <dbReference type="Proteomes" id="UP000292447"/>
    </source>
</evidence>
<protein>
    <submittedName>
        <fullName evidence="2">Uncharacterized protein</fullName>
    </submittedName>
</protein>
<reference evidence="3" key="1">
    <citation type="submission" date="2019-03" db="EMBL/GenBank/DDBJ databases">
        <title>Snf2 controls pulcherriminic acid biosynthesis and connects pigmentation and antifungal activity of the yeast Metschnikowia pulcherrima.</title>
        <authorList>
            <person name="Gore-Lloyd D."/>
            <person name="Sumann I."/>
            <person name="Brachmann A.O."/>
            <person name="Schneeberger K."/>
            <person name="Ortiz-Merino R.A."/>
            <person name="Moreno-Beltran M."/>
            <person name="Schlaefli M."/>
            <person name="Kirner P."/>
            <person name="Santos Kron A."/>
            <person name="Wolfe K.H."/>
            <person name="Piel J."/>
            <person name="Ahrens C.H."/>
            <person name="Henk D."/>
            <person name="Freimoser F.M."/>
        </authorList>
    </citation>
    <scope>NUCLEOTIDE SEQUENCE [LARGE SCALE GENOMIC DNA]</scope>
    <source>
        <strain evidence="3">APC 1.2</strain>
    </source>
</reference>
<keyword evidence="3" id="KW-1185">Reference proteome</keyword>
<sequence>MIFAYLIAVSVHVMAIYATDVSSFTSQQDSVTQLTTQRDQSKSPAFASNGTFEYRFLKSKIAALERSMNETTLDSFGASYIKNIDLFDNQFLSKIDEVNFDIILLLSLTDQESRALLMECERLSGRLADIWKQTDPQLFASLETPISDFKAVRQELEAEKHLAVKTLFDENRYIGLADVEGKRINRKILEIEKVMSEARNYEDADFRASLTVYKFLKDVARIFLDYNNLFRLPEGVMLSIEEQFKRKLEEVKLVLSEAESDFIDDEEIKNAVSDARLVFKLLPSFRDPVGEASADIDMLLADIRKEFLRLGLPADGLELCYIKLMRIRFEKVWYSIDWVLQYVNFIYVQTGRKNQKFRNLDFSAAKYLFQFADWANSVLAWNIDSVEGRLISFTIQSLQNELESADVFKTVKHCTLDTQGI</sequence>
<keyword evidence="1" id="KW-0732">Signal</keyword>
<accession>A0A4P6XX55</accession>
<evidence type="ECO:0000313" key="2">
    <source>
        <dbReference type="EMBL" id="QBM90634.1"/>
    </source>
</evidence>
<evidence type="ECO:0000256" key="1">
    <source>
        <dbReference type="SAM" id="SignalP"/>
    </source>
</evidence>
<dbReference type="EMBL" id="CP034461">
    <property type="protein sequence ID" value="QBM90634.1"/>
    <property type="molecule type" value="Genomic_DNA"/>
</dbReference>
<organism evidence="2 3">
    <name type="scientific">Metschnikowia aff. pulcherrima</name>
    <dbReference type="NCBI Taxonomy" id="2163413"/>
    <lineage>
        <taxon>Eukaryota</taxon>
        <taxon>Fungi</taxon>
        <taxon>Dikarya</taxon>
        <taxon>Ascomycota</taxon>
        <taxon>Saccharomycotina</taxon>
        <taxon>Pichiomycetes</taxon>
        <taxon>Metschnikowiaceae</taxon>
        <taxon>Metschnikowia</taxon>
    </lineage>
</organism>
<name>A0A4P6XX55_9ASCO</name>
<feature type="signal peptide" evidence="1">
    <location>
        <begin position="1"/>
        <end position="18"/>
    </location>
</feature>
<proteinExistence type="predicted"/>
<dbReference type="Proteomes" id="UP000292447">
    <property type="component" value="Chromosome VI"/>
</dbReference>
<gene>
    <name evidence="2" type="ORF">METSCH_F02180</name>
</gene>
<dbReference type="AlphaFoldDB" id="A0A4P6XX55"/>